<reference evidence="2 3" key="1">
    <citation type="submission" date="2015-06" db="EMBL/GenBank/DDBJ databases">
        <title>Talaromyces atroroseus IBT 11181 draft genome.</title>
        <authorList>
            <person name="Rasmussen K.B."/>
            <person name="Rasmussen S."/>
            <person name="Petersen B."/>
            <person name="Sicheritz-Ponten T."/>
            <person name="Mortensen U.H."/>
            <person name="Thrane U."/>
        </authorList>
    </citation>
    <scope>NUCLEOTIDE SEQUENCE [LARGE SCALE GENOMIC DNA]</scope>
    <source>
        <strain evidence="2 3">IBT 11181</strain>
    </source>
</reference>
<dbReference type="Pfam" id="PF11951">
    <property type="entry name" value="Fungal_trans_2"/>
    <property type="match status" value="1"/>
</dbReference>
<organism evidence="2 3">
    <name type="scientific">Talaromyces atroroseus</name>
    <dbReference type="NCBI Taxonomy" id="1441469"/>
    <lineage>
        <taxon>Eukaryota</taxon>
        <taxon>Fungi</taxon>
        <taxon>Dikarya</taxon>
        <taxon>Ascomycota</taxon>
        <taxon>Pezizomycotina</taxon>
        <taxon>Eurotiomycetes</taxon>
        <taxon>Eurotiomycetidae</taxon>
        <taxon>Eurotiales</taxon>
        <taxon>Trichocomaceae</taxon>
        <taxon>Talaromyces</taxon>
        <taxon>Talaromyces sect. Trachyspermi</taxon>
    </lineage>
</organism>
<dbReference type="GeneID" id="31005770"/>
<name>A0A225AGP6_TALAT</name>
<dbReference type="PANTHER" id="PTHR37540:SF5">
    <property type="entry name" value="TRANSCRIPTION FACTOR DOMAIN-CONTAINING PROTEIN"/>
    <property type="match status" value="1"/>
</dbReference>
<sequence length="528" mass="59272">MLPHQAPSEIVFPVSVASTQDPCVFRYDHGPVKLKAPRRRGRPLGSTKKPKPKESPTRASGDTQDGADYHFIHMAGGGSSSTNSKPGKISDETRATIRKHAMNNYVHRKRKTASEIKQPHALSPVHQINDVDPFDAFPVKLEPYMLDLLKYYMTTIWKEFYTIENYTSFNPMSDYCLTLAFGDSALMHLLIGCAGSYASRMGHMQEQAIPGTHMYRTLTIMKTRIATMQSVTDETIAVVATLAYVEKIKGSYNNWRIHMGGLKRLVDLRGGLHSLESKPIIMSKIFRADLCGSVDALEIPFFSCYYLPPPSSCATNSSQNKSPIATAGFRTLDRILMLDERIKHCVDCLDEASHLIASLMENRKDYAAAAKIRFLVTKSQYQLLSTEKYSHPMHELCRLVLLLFAESLVNPSPPHLPLCDLLLAKFRDLWKDSTDNNNDDNDDDNNNICCATINGQQFALPLDFKLWAMFVAASTVSAPNHALMEWYLRSIADIASLMTIGCMEVDTWRYGMMRKHSGVGAKSHVIYN</sequence>
<accession>A0A225AGP6</accession>
<proteinExistence type="predicted"/>
<evidence type="ECO:0000256" key="1">
    <source>
        <dbReference type="SAM" id="MobiDB-lite"/>
    </source>
</evidence>
<keyword evidence="3" id="KW-1185">Reference proteome</keyword>
<protein>
    <recommendedName>
        <fullName evidence="4">Transcription factor domain-containing protein</fullName>
    </recommendedName>
</protein>
<gene>
    <name evidence="2" type="ORF">UA08_06014</name>
</gene>
<dbReference type="PANTHER" id="PTHR37540">
    <property type="entry name" value="TRANSCRIPTION FACTOR (ACR-2), PUTATIVE-RELATED-RELATED"/>
    <property type="match status" value="1"/>
</dbReference>
<evidence type="ECO:0000313" key="3">
    <source>
        <dbReference type="Proteomes" id="UP000214365"/>
    </source>
</evidence>
<dbReference type="RefSeq" id="XP_020118474.1">
    <property type="nucleotide sequence ID" value="XM_020268701.1"/>
</dbReference>
<dbReference type="Proteomes" id="UP000214365">
    <property type="component" value="Unassembled WGS sequence"/>
</dbReference>
<dbReference type="OrthoDB" id="5376287at2759"/>
<dbReference type="AlphaFoldDB" id="A0A225AGP6"/>
<dbReference type="InterPro" id="IPR021858">
    <property type="entry name" value="Fun_TF"/>
</dbReference>
<dbReference type="STRING" id="1441469.A0A225AGP6"/>
<dbReference type="EMBL" id="LFMY01000009">
    <property type="protein sequence ID" value="OKL58353.1"/>
    <property type="molecule type" value="Genomic_DNA"/>
</dbReference>
<evidence type="ECO:0000313" key="2">
    <source>
        <dbReference type="EMBL" id="OKL58353.1"/>
    </source>
</evidence>
<evidence type="ECO:0008006" key="4">
    <source>
        <dbReference type="Google" id="ProtNLM"/>
    </source>
</evidence>
<feature type="region of interest" description="Disordered" evidence="1">
    <location>
        <begin position="30"/>
        <end position="69"/>
    </location>
</feature>
<comment type="caution">
    <text evidence="2">The sequence shown here is derived from an EMBL/GenBank/DDBJ whole genome shotgun (WGS) entry which is preliminary data.</text>
</comment>